<dbReference type="Gene3D" id="3.30.70.270">
    <property type="match status" value="1"/>
</dbReference>
<feature type="region of interest" description="Disordered" evidence="3">
    <location>
        <begin position="43"/>
        <end position="66"/>
    </location>
</feature>
<comment type="similarity">
    <text evidence="1">Belongs to the beta type-B retroviral polymerase family. HERV class-II K(HML-2) pol subfamily.</text>
</comment>
<feature type="region of interest" description="Disordered" evidence="3">
    <location>
        <begin position="274"/>
        <end position="341"/>
    </location>
</feature>
<evidence type="ECO:0000259" key="4">
    <source>
        <dbReference type="Pfam" id="PF00078"/>
    </source>
</evidence>
<dbReference type="Gene3D" id="3.10.10.10">
    <property type="entry name" value="HIV Type 1 Reverse Transcriptase, subunit A, domain 1"/>
    <property type="match status" value="1"/>
</dbReference>
<feature type="domain" description="Reverse transcriptase" evidence="4">
    <location>
        <begin position="752"/>
        <end position="909"/>
    </location>
</feature>
<evidence type="ECO:0000256" key="1">
    <source>
        <dbReference type="ARBA" id="ARBA00010879"/>
    </source>
</evidence>
<name>A0A6G0HG86_LARCR</name>
<dbReference type="InterPro" id="IPR043502">
    <property type="entry name" value="DNA/RNA_pol_sf"/>
</dbReference>
<feature type="compositionally biased region" description="Polar residues" evidence="3">
    <location>
        <begin position="305"/>
        <end position="328"/>
    </location>
</feature>
<dbReference type="InterPro" id="IPR005312">
    <property type="entry name" value="DUF1759"/>
</dbReference>
<evidence type="ECO:0000256" key="3">
    <source>
        <dbReference type="SAM" id="MobiDB-lite"/>
    </source>
</evidence>
<gene>
    <name evidence="5" type="ORF">D5F01_LYC23849</name>
</gene>
<reference evidence="5 6" key="1">
    <citation type="submission" date="2019-07" db="EMBL/GenBank/DDBJ databases">
        <title>Chromosome genome assembly for large yellow croaker.</title>
        <authorList>
            <person name="Xiao S."/>
        </authorList>
    </citation>
    <scope>NUCLEOTIDE SEQUENCE [LARGE SCALE GENOMIC DNA]</scope>
    <source>
        <strain evidence="5">JMULYC20181020</strain>
        <tissue evidence="5">Muscle</tissue>
    </source>
</reference>
<evidence type="ECO:0000313" key="6">
    <source>
        <dbReference type="Proteomes" id="UP000424527"/>
    </source>
</evidence>
<dbReference type="PANTHER" id="PTHR47331">
    <property type="entry name" value="PHD-TYPE DOMAIN-CONTAINING PROTEIN"/>
    <property type="match status" value="1"/>
</dbReference>
<dbReference type="CDD" id="cd01644">
    <property type="entry name" value="RT_pepA17"/>
    <property type="match status" value="1"/>
</dbReference>
<dbReference type="SUPFAM" id="SSF56672">
    <property type="entry name" value="DNA/RNA polymerases"/>
    <property type="match status" value="1"/>
</dbReference>
<evidence type="ECO:0000313" key="5">
    <source>
        <dbReference type="EMBL" id="KAE8278092.1"/>
    </source>
</evidence>
<accession>A0A6G0HG86</accession>
<dbReference type="Pfam" id="PF03564">
    <property type="entry name" value="DUF1759"/>
    <property type="match status" value="1"/>
</dbReference>
<organism evidence="5 6">
    <name type="scientific">Larimichthys crocea</name>
    <name type="common">Large yellow croaker</name>
    <name type="synonym">Pseudosciaena crocea</name>
    <dbReference type="NCBI Taxonomy" id="215358"/>
    <lineage>
        <taxon>Eukaryota</taxon>
        <taxon>Metazoa</taxon>
        <taxon>Chordata</taxon>
        <taxon>Craniata</taxon>
        <taxon>Vertebrata</taxon>
        <taxon>Euteleostomi</taxon>
        <taxon>Actinopterygii</taxon>
        <taxon>Neopterygii</taxon>
        <taxon>Teleostei</taxon>
        <taxon>Neoteleostei</taxon>
        <taxon>Acanthomorphata</taxon>
        <taxon>Eupercaria</taxon>
        <taxon>Sciaenidae</taxon>
        <taxon>Larimichthys</taxon>
    </lineage>
</organism>
<dbReference type="Proteomes" id="UP000424527">
    <property type="component" value="Unassembled WGS sequence"/>
</dbReference>
<protein>
    <recommendedName>
        <fullName evidence="2">ribonuclease H</fullName>
        <ecNumber evidence="2">3.1.26.4</ecNumber>
    </recommendedName>
</protein>
<dbReference type="PANTHER" id="PTHR47331:SF5">
    <property type="entry name" value="RIBONUCLEASE H"/>
    <property type="match status" value="1"/>
</dbReference>
<comment type="caution">
    <text evidence="5">The sequence shown here is derived from an EMBL/GenBank/DDBJ whole genome shotgun (WGS) entry which is preliminary data.</text>
</comment>
<dbReference type="InterPro" id="IPR008042">
    <property type="entry name" value="Retrotrans_Pao"/>
</dbReference>
<sequence length="1442" mass="162079">MVFHPAPFNQQGTRPSSRAVPPYQSPTDPGAVYLLQQTEYPPAAQPQAYQSGSQSAAHYPQFTPDNNPAKLTMTEMAIAASYGIPKPKLPLFSSGRESDFIMLKRGLDSLLGPHRHLTEDYKYQVLLDHLKLPSAYQMAKRYIHDSTPYTSAMGALQQRYGQPRQLVQGELKTILNSPPVKPGDARAFEDFFSAVNTLVGMLSSRMDGPAQSELQCGSHVDTLLGKLPGNYRDSFAEFCIKRGIIRSGSDQTYTLPDLAEWLDMKVQVLQVSRRAAESNPAESSRITQRENKAGKSQWAKPASVYFSSDSTTIKHQQTSPQRQRTHIQPGSKKDQPTGKRRERFKPYCPYCTTTQNHYLNGCPEFERITTEEKAAWIRDKGKCWRCGRGHSPENCTLKKLCSSCHKQHLLILHKVVAQDPQLNILTVSAPTNAVYLDHASHSGRVMLKVVPVLLRHGKRTLNTYAVLDDGSERTVILAPAVKHLGLCGEGESLKLKTIRQDVLKLQVMAVSFEVSANTQPRAYHSISQAFTATELQLAEQSCPGDKLTKKYNHLKGVPLHTFTKVQPMLLIGSDHPHLITPIHPVRAGHIRAPVAVCTRLGWAVQGPTNFLQHPPGESSFLHLSVETPCSDLHKDVQRLWQLDILPFKGEREVTRSKHDQTALTMLDEKSTTVIVDGVTRYATPLLRKRKVALLCASPVAVMPLLRSTERRLSTNPELAKVYNQEIHKLVEAGYASAESWYIPHHLVHHNGKARVVFNCSFRYQDSALNDDLLPGPSLGPSLLGVLLRFREHVVAISGDIRAMFHQIRLLPEDRPLLRFLWRDMDRDKSPDIYEWHVLPFGTVCSPCCAIYAVQRHVRDHQGGNEDLLETVTTSFYVDNCLKSLRSPQQAKDLLDRLRALLAKGGFEIRQWASNRTEVISHLPTEARSTTSELWLTTEGADPRESTLGLVWHCMTDTMGYKCQPVSPKQPTMRNVYRVLASQYDPLGYIIPFTTRAKVLVQALWATERQWDEPIADELLLAWQAWEGELPQLQNIVLPRCYVPATADNDSSVRQIHIFCDASEKAYGSVAYLRVEDPEGRITVSFIMARSRVAPRRQQTMPRLELCAALTGAQLAKLLQTELTLPIQSVVLWSDSTTVLSWIQSESNQYKVFVGTRVTEILDLTTPGSWRYINTNLNPADDLTRGKTLLELSQPNRWSQGPSFLYQSPDYWPVNPSVHTEEPDELRAQTFCGYISTTSSDEPDPVKYSTWTELLQATYQSLYGAAAPAMSAADCIEMETTLLRRIQSDSFPDELKALKQGKPVRSGSRLSALSPEYDQVLGLIRVGGRLRKAESLLGDSLHPVVISPDHYLITQLLVKDYDHRLHHAGPERIFAEIRRNYWILRGHKETSETLCGMSFVAEHPRGTNDGRPAGCTAPDQQTPVLVDWGRLFRALHSEDRKET</sequence>
<dbReference type="Pfam" id="PF00078">
    <property type="entry name" value="RVT_1"/>
    <property type="match status" value="1"/>
</dbReference>
<dbReference type="EMBL" id="REGW02000041">
    <property type="protein sequence ID" value="KAE8278092.1"/>
    <property type="molecule type" value="Genomic_DNA"/>
</dbReference>
<dbReference type="InterPro" id="IPR000477">
    <property type="entry name" value="RT_dom"/>
</dbReference>
<dbReference type="EC" id="3.1.26.4" evidence="2"/>
<dbReference type="GO" id="GO:0004523">
    <property type="term" value="F:RNA-DNA hybrid ribonuclease activity"/>
    <property type="evidence" value="ECO:0007669"/>
    <property type="project" value="UniProtKB-EC"/>
</dbReference>
<dbReference type="Pfam" id="PF05380">
    <property type="entry name" value="Peptidase_A17"/>
    <property type="match status" value="1"/>
</dbReference>
<keyword evidence="6" id="KW-1185">Reference proteome</keyword>
<feature type="compositionally biased region" description="Polar residues" evidence="3">
    <location>
        <begin position="47"/>
        <end position="56"/>
    </location>
</feature>
<proteinExistence type="inferred from homology"/>
<dbReference type="InterPro" id="IPR043128">
    <property type="entry name" value="Rev_trsase/Diguanyl_cyclase"/>
</dbReference>
<evidence type="ECO:0000256" key="2">
    <source>
        <dbReference type="ARBA" id="ARBA00012180"/>
    </source>
</evidence>
<feature type="region of interest" description="Disordered" evidence="3">
    <location>
        <begin position="1"/>
        <end position="30"/>
    </location>
</feature>